<accession>A0A0W0FQU8</accession>
<feature type="transmembrane region" description="Helical" evidence="1">
    <location>
        <begin position="93"/>
        <end position="119"/>
    </location>
</feature>
<evidence type="ECO:0000313" key="3">
    <source>
        <dbReference type="Proteomes" id="UP000054988"/>
    </source>
</evidence>
<comment type="caution">
    <text evidence="2">The sequence shown here is derived from an EMBL/GenBank/DDBJ whole genome shotgun (WGS) entry which is preliminary data.</text>
</comment>
<protein>
    <submittedName>
        <fullName evidence="2">Uncharacterized protein</fullName>
    </submittedName>
</protein>
<evidence type="ECO:0000313" key="2">
    <source>
        <dbReference type="EMBL" id="KTB38602.1"/>
    </source>
</evidence>
<organism evidence="2 3">
    <name type="scientific">Moniliophthora roreri</name>
    <name type="common">Frosty pod rot fungus</name>
    <name type="synonym">Monilia roreri</name>
    <dbReference type="NCBI Taxonomy" id="221103"/>
    <lineage>
        <taxon>Eukaryota</taxon>
        <taxon>Fungi</taxon>
        <taxon>Dikarya</taxon>
        <taxon>Basidiomycota</taxon>
        <taxon>Agaricomycotina</taxon>
        <taxon>Agaricomycetes</taxon>
        <taxon>Agaricomycetidae</taxon>
        <taxon>Agaricales</taxon>
        <taxon>Marasmiineae</taxon>
        <taxon>Marasmiaceae</taxon>
        <taxon>Moniliophthora</taxon>
    </lineage>
</organism>
<keyword evidence="1" id="KW-0812">Transmembrane</keyword>
<dbReference type="Proteomes" id="UP000054988">
    <property type="component" value="Unassembled WGS sequence"/>
</dbReference>
<reference evidence="2 3" key="1">
    <citation type="submission" date="2015-12" db="EMBL/GenBank/DDBJ databases">
        <title>Draft genome sequence of Moniliophthora roreri, the causal agent of frosty pod rot of cacao.</title>
        <authorList>
            <person name="Aime M.C."/>
            <person name="Diaz-Valderrama J.R."/>
            <person name="Kijpornyongpan T."/>
            <person name="Phillips-Mora W."/>
        </authorList>
    </citation>
    <scope>NUCLEOTIDE SEQUENCE [LARGE SCALE GENOMIC DNA]</scope>
    <source>
        <strain evidence="2 3">MCA 2952</strain>
    </source>
</reference>
<proteinExistence type="predicted"/>
<gene>
    <name evidence="2" type="ORF">WG66_8826</name>
</gene>
<evidence type="ECO:0000256" key="1">
    <source>
        <dbReference type="SAM" id="Phobius"/>
    </source>
</evidence>
<sequence>MNGQDVSKTMEGFQLGSTTFGFMRQSARYSLAGTGSRPRQAVSQEIMAVEISVHTTPGLLFDAIGLGALCSPWVALLPGWYYPMFYKHRDNLIIQSSVGTVLILSSFQVIFLFAAVYAYCISRERTIHGVPFISMADDTQPLAIQQF</sequence>
<name>A0A0W0FQU8_MONRR</name>
<keyword evidence="1" id="KW-1133">Transmembrane helix</keyword>
<feature type="transmembrane region" description="Helical" evidence="1">
    <location>
        <begin position="59"/>
        <end position="81"/>
    </location>
</feature>
<keyword evidence="1" id="KW-0472">Membrane</keyword>
<dbReference type="EMBL" id="LATX01001748">
    <property type="protein sequence ID" value="KTB38602.1"/>
    <property type="molecule type" value="Genomic_DNA"/>
</dbReference>
<dbReference type="AlphaFoldDB" id="A0A0W0FQU8"/>